<proteinExistence type="predicted"/>
<feature type="transmembrane region" description="Helical" evidence="1">
    <location>
        <begin position="51"/>
        <end position="69"/>
    </location>
</feature>
<dbReference type="InterPro" id="IPR021741">
    <property type="entry name" value="DUF3311"/>
</dbReference>
<evidence type="ECO:0000313" key="2">
    <source>
        <dbReference type="EMBL" id="RKN45267.1"/>
    </source>
</evidence>
<dbReference type="OrthoDB" id="123261at2"/>
<keyword evidence="3" id="KW-1185">Reference proteome</keyword>
<organism evidence="2 3">
    <name type="scientific">Micromonospora endolithica</name>
    <dbReference type="NCBI Taxonomy" id="230091"/>
    <lineage>
        <taxon>Bacteria</taxon>
        <taxon>Bacillati</taxon>
        <taxon>Actinomycetota</taxon>
        <taxon>Actinomycetes</taxon>
        <taxon>Micromonosporales</taxon>
        <taxon>Micromonosporaceae</taxon>
        <taxon>Micromonospora</taxon>
    </lineage>
</organism>
<evidence type="ECO:0000313" key="3">
    <source>
        <dbReference type="Proteomes" id="UP000281726"/>
    </source>
</evidence>
<protein>
    <submittedName>
        <fullName evidence="2">DUF3311 domain-containing protein</fullName>
    </submittedName>
</protein>
<keyword evidence="1" id="KW-0812">Transmembrane</keyword>
<dbReference type="AlphaFoldDB" id="A0A3A9ZD15"/>
<keyword evidence="1" id="KW-1133">Transmembrane helix</keyword>
<sequence>MWRRTMAGSEKARRIAAGVLLATPVLALLWPPLYARDGPNLLGLPYFYWYQFAWAVLSVAVMAVSHRLLRRHPHDRFDDER</sequence>
<gene>
    <name evidence="2" type="ORF">D7223_16680</name>
</gene>
<dbReference type="Pfam" id="PF11755">
    <property type="entry name" value="DUF3311"/>
    <property type="match status" value="1"/>
</dbReference>
<accession>A0A3A9ZD15</accession>
<reference evidence="2 3" key="1">
    <citation type="journal article" date="2004" name="Syst. Appl. Microbiol.">
        <title>Cryptoendolithic actinomycetes from antarctic sandstone rock samples: Micromonospora endolithica sp. nov. and two isolates related to Micromonospora coerulea Jensen 1932.</title>
        <authorList>
            <person name="Hirsch P."/>
            <person name="Mevs U."/>
            <person name="Kroppenstedt R.M."/>
            <person name="Schumann P."/>
            <person name="Stackebrandt E."/>
        </authorList>
    </citation>
    <scope>NUCLEOTIDE SEQUENCE [LARGE SCALE GENOMIC DNA]</scope>
    <source>
        <strain evidence="2 3">JCM 12677</strain>
    </source>
</reference>
<keyword evidence="1" id="KW-0472">Membrane</keyword>
<dbReference type="Proteomes" id="UP000281726">
    <property type="component" value="Unassembled WGS sequence"/>
</dbReference>
<evidence type="ECO:0000256" key="1">
    <source>
        <dbReference type="SAM" id="Phobius"/>
    </source>
</evidence>
<dbReference type="EMBL" id="RBAK01000006">
    <property type="protein sequence ID" value="RKN45267.1"/>
    <property type="molecule type" value="Genomic_DNA"/>
</dbReference>
<name>A0A3A9ZD15_9ACTN</name>
<comment type="caution">
    <text evidence="2">The sequence shown here is derived from an EMBL/GenBank/DDBJ whole genome shotgun (WGS) entry which is preliminary data.</text>
</comment>